<keyword evidence="7" id="KW-0998">Cell outer membrane</keyword>
<dbReference type="NCBIfam" id="TIGR01376">
    <property type="entry name" value="POMP_repeat"/>
    <property type="match status" value="2"/>
</dbReference>
<dbReference type="InterPro" id="IPR003368">
    <property type="entry name" value="POMP_repeat"/>
</dbReference>
<gene>
    <name evidence="8" type="ORF">Esi_0100_0100</name>
</gene>
<dbReference type="OrthoDB" id="2018448at2759"/>
<dbReference type="AlphaFoldDB" id="D8LCD4"/>
<keyword evidence="6" id="KW-0472">Membrane</keyword>
<evidence type="ECO:0000256" key="6">
    <source>
        <dbReference type="ARBA" id="ARBA00023136"/>
    </source>
</evidence>
<keyword evidence="5" id="KW-0732">Signal</keyword>
<keyword evidence="9" id="KW-1185">Reference proteome</keyword>
<evidence type="ECO:0000256" key="5">
    <source>
        <dbReference type="ARBA" id="ARBA00022729"/>
    </source>
</evidence>
<reference evidence="8 9" key="1">
    <citation type="journal article" date="2010" name="Nature">
        <title>The Ectocarpus genome and the independent evolution of multicellularity in brown algae.</title>
        <authorList>
            <person name="Cock J.M."/>
            <person name="Sterck L."/>
            <person name="Rouze P."/>
            <person name="Scornet D."/>
            <person name="Allen A.E."/>
            <person name="Amoutzias G."/>
            <person name="Anthouard V."/>
            <person name="Artiguenave F."/>
            <person name="Aury J.M."/>
            <person name="Badger J.H."/>
            <person name="Beszteri B."/>
            <person name="Billiau K."/>
            <person name="Bonnet E."/>
            <person name="Bothwell J.H."/>
            <person name="Bowler C."/>
            <person name="Boyen C."/>
            <person name="Brownlee C."/>
            <person name="Carrano C.J."/>
            <person name="Charrier B."/>
            <person name="Cho G.Y."/>
            <person name="Coelho S.M."/>
            <person name="Collen J."/>
            <person name="Corre E."/>
            <person name="Da Silva C."/>
            <person name="Delage L."/>
            <person name="Delaroque N."/>
            <person name="Dittami S.M."/>
            <person name="Doulbeau S."/>
            <person name="Elias M."/>
            <person name="Farnham G."/>
            <person name="Gachon C.M."/>
            <person name="Gschloessl B."/>
            <person name="Heesch S."/>
            <person name="Jabbari K."/>
            <person name="Jubin C."/>
            <person name="Kawai H."/>
            <person name="Kimura K."/>
            <person name="Kloareg B."/>
            <person name="Kupper F.C."/>
            <person name="Lang D."/>
            <person name="Le Bail A."/>
            <person name="Leblanc C."/>
            <person name="Lerouge P."/>
            <person name="Lohr M."/>
            <person name="Lopez P.J."/>
            <person name="Martens C."/>
            <person name="Maumus F."/>
            <person name="Michel G."/>
            <person name="Miranda-Saavedra D."/>
            <person name="Morales J."/>
            <person name="Moreau H."/>
            <person name="Motomura T."/>
            <person name="Nagasato C."/>
            <person name="Napoli C.A."/>
            <person name="Nelson D.R."/>
            <person name="Nyvall-Collen P."/>
            <person name="Peters A.F."/>
            <person name="Pommier C."/>
            <person name="Potin P."/>
            <person name="Poulain J."/>
            <person name="Quesneville H."/>
            <person name="Read B."/>
            <person name="Rensing S.A."/>
            <person name="Ritter A."/>
            <person name="Rousvoal S."/>
            <person name="Samanta M."/>
            <person name="Samson G."/>
            <person name="Schroeder D.C."/>
            <person name="Segurens B."/>
            <person name="Strittmatter M."/>
            <person name="Tonon T."/>
            <person name="Tregear J.W."/>
            <person name="Valentin K."/>
            <person name="von Dassow P."/>
            <person name="Yamagishi T."/>
            <person name="Van de Peer Y."/>
            <person name="Wincker P."/>
        </authorList>
    </citation>
    <scope>NUCLEOTIDE SEQUENCE [LARGE SCALE GENOMIC DNA]</scope>
    <source>
        <strain evidence="9">Ec32 / CCAP1310/4</strain>
    </source>
</reference>
<dbReference type="Pfam" id="PF02415">
    <property type="entry name" value="Chlam_PMP"/>
    <property type="match status" value="2"/>
</dbReference>
<evidence type="ECO:0000256" key="1">
    <source>
        <dbReference type="ARBA" id="ARBA00004196"/>
    </source>
</evidence>
<protein>
    <submittedName>
        <fullName evidence="8">Asn/thr-rich large protein family protein</fullName>
    </submittedName>
</protein>
<dbReference type="EMBL" id="FN649760">
    <property type="protein sequence ID" value="CBN78170.1"/>
    <property type="molecule type" value="Genomic_DNA"/>
</dbReference>
<dbReference type="GO" id="GO:0005576">
    <property type="term" value="C:extracellular region"/>
    <property type="evidence" value="ECO:0007669"/>
    <property type="project" value="UniProtKB-SubCell"/>
</dbReference>
<evidence type="ECO:0000313" key="9">
    <source>
        <dbReference type="Proteomes" id="UP000002630"/>
    </source>
</evidence>
<evidence type="ECO:0000256" key="3">
    <source>
        <dbReference type="ARBA" id="ARBA00004613"/>
    </source>
</evidence>
<sequence>MEVQSTRLVRTGSWYGDGAQFIFNSASYSGGGIYATDYSNVSWDTDGTQFTSNSADSDGGAMHVSYDSAVYWDGDCAQFTSNSADQHGSAIYATDNASVSWDGDDTQFTSNSALAWQGYGGGAIYAIDATVSWVGDGTQFTSNYADDDSRGGYGGAIYAQLSTLSWSGNNTQFSSNSAVCSRWRCNLRDFCERGLGWKHELQRQLRGGIRRRPSLDRIRWRSRVCRRGVLEQYRNVRWGGVHVQLWGPYHLHRRNVSFELGQ</sequence>
<organism evidence="8 9">
    <name type="scientific">Ectocarpus siliculosus</name>
    <name type="common">Brown alga</name>
    <name type="synonym">Conferva siliculosa</name>
    <dbReference type="NCBI Taxonomy" id="2880"/>
    <lineage>
        <taxon>Eukaryota</taxon>
        <taxon>Sar</taxon>
        <taxon>Stramenopiles</taxon>
        <taxon>Ochrophyta</taxon>
        <taxon>PX clade</taxon>
        <taxon>Phaeophyceae</taxon>
        <taxon>Ectocarpales</taxon>
        <taxon>Ectocarpaceae</taxon>
        <taxon>Ectocarpus</taxon>
    </lineage>
</organism>
<evidence type="ECO:0000256" key="4">
    <source>
        <dbReference type="ARBA" id="ARBA00022525"/>
    </source>
</evidence>
<name>D8LCD4_ECTSI</name>
<evidence type="ECO:0000256" key="2">
    <source>
        <dbReference type="ARBA" id="ARBA00004442"/>
    </source>
</evidence>
<proteinExistence type="predicted"/>
<dbReference type="InParanoid" id="D8LCD4"/>
<keyword evidence="4" id="KW-0964">Secreted</keyword>
<comment type="subcellular location">
    <subcellularLocation>
        <location evidence="1">Cell envelope</location>
    </subcellularLocation>
    <subcellularLocation>
        <location evidence="2">Cell outer membrane</location>
    </subcellularLocation>
    <subcellularLocation>
        <location evidence="3">Secreted</location>
    </subcellularLocation>
</comment>
<accession>D8LCD4</accession>
<evidence type="ECO:0000313" key="8">
    <source>
        <dbReference type="EMBL" id="CBN78170.1"/>
    </source>
</evidence>
<dbReference type="Proteomes" id="UP000002630">
    <property type="component" value="Unassembled WGS sequence"/>
</dbReference>
<evidence type="ECO:0000256" key="7">
    <source>
        <dbReference type="ARBA" id="ARBA00023237"/>
    </source>
</evidence>